<protein>
    <submittedName>
        <fullName evidence="7">ATP synthase protein</fullName>
    </submittedName>
</protein>
<organism evidence="7 8">
    <name type="scientific">Saliniradius amylolyticus</name>
    <dbReference type="NCBI Taxonomy" id="2183582"/>
    <lineage>
        <taxon>Bacteria</taxon>
        <taxon>Pseudomonadati</taxon>
        <taxon>Pseudomonadota</taxon>
        <taxon>Gammaproteobacteria</taxon>
        <taxon>Alteromonadales</taxon>
        <taxon>Alteromonadaceae</taxon>
        <taxon>Saliniradius</taxon>
    </lineage>
</organism>
<comment type="subcellular location">
    <subcellularLocation>
        <location evidence="1">Cell membrane</location>
        <topology evidence="1">Multi-pass membrane protein</topology>
    </subcellularLocation>
</comment>
<keyword evidence="4 6" id="KW-1133">Transmembrane helix</keyword>
<evidence type="ECO:0000313" key="7">
    <source>
        <dbReference type="EMBL" id="AWL13442.1"/>
    </source>
</evidence>
<feature type="transmembrane region" description="Helical" evidence="6">
    <location>
        <begin position="74"/>
        <end position="97"/>
    </location>
</feature>
<proteinExistence type="predicted"/>
<keyword evidence="3 6" id="KW-0812">Transmembrane</keyword>
<name>A0A2S2E7D1_9ALTE</name>
<gene>
    <name evidence="7" type="ORF">HMF8227_02994</name>
</gene>
<evidence type="ECO:0000256" key="6">
    <source>
        <dbReference type="SAM" id="Phobius"/>
    </source>
</evidence>
<dbReference type="Pfam" id="PF03899">
    <property type="entry name" value="ATP-synt_I"/>
    <property type="match status" value="1"/>
</dbReference>
<evidence type="ECO:0000313" key="8">
    <source>
        <dbReference type="Proteomes" id="UP000245728"/>
    </source>
</evidence>
<sequence>MATALGQKSKRSAYLLLLCQTLVAVLIAFVVWLGSEQSAAISVLKGGLVVLITNFLFVRLAFRFTGARNAEKIYSAFMLGQVLKIMLTAGLCAFVLQQPQTQAGWFFLGFVLTLLAQWSAPVFFKLKT</sequence>
<dbReference type="GO" id="GO:0005886">
    <property type="term" value="C:plasma membrane"/>
    <property type="evidence" value="ECO:0007669"/>
    <property type="project" value="UniProtKB-SubCell"/>
</dbReference>
<dbReference type="InterPro" id="IPR005598">
    <property type="entry name" value="ATP_synth_I"/>
</dbReference>
<keyword evidence="2" id="KW-1003">Cell membrane</keyword>
<evidence type="ECO:0000256" key="2">
    <source>
        <dbReference type="ARBA" id="ARBA00022475"/>
    </source>
</evidence>
<dbReference type="RefSeq" id="WP_109340939.1">
    <property type="nucleotide sequence ID" value="NZ_CP029347.1"/>
</dbReference>
<reference evidence="7 8" key="1">
    <citation type="submission" date="2018-05" db="EMBL/GenBank/DDBJ databases">
        <title>Salinimonas sp. HMF8227 Genome sequencing and assembly.</title>
        <authorList>
            <person name="Kang H."/>
            <person name="Kang J."/>
            <person name="Cha I."/>
            <person name="Kim H."/>
            <person name="Joh K."/>
        </authorList>
    </citation>
    <scope>NUCLEOTIDE SEQUENCE [LARGE SCALE GENOMIC DNA]</scope>
    <source>
        <strain evidence="7 8">HMF8227</strain>
    </source>
</reference>
<feature type="transmembrane region" description="Helical" evidence="6">
    <location>
        <begin position="12"/>
        <end position="33"/>
    </location>
</feature>
<keyword evidence="8" id="KW-1185">Reference proteome</keyword>
<dbReference type="Proteomes" id="UP000245728">
    <property type="component" value="Chromosome"/>
</dbReference>
<evidence type="ECO:0000256" key="5">
    <source>
        <dbReference type="ARBA" id="ARBA00023136"/>
    </source>
</evidence>
<dbReference type="EMBL" id="CP029347">
    <property type="protein sequence ID" value="AWL13442.1"/>
    <property type="molecule type" value="Genomic_DNA"/>
</dbReference>
<accession>A0A2S2E7D1</accession>
<dbReference type="OrthoDB" id="5702716at2"/>
<feature type="transmembrane region" description="Helical" evidence="6">
    <location>
        <begin position="39"/>
        <end position="62"/>
    </location>
</feature>
<evidence type="ECO:0000256" key="3">
    <source>
        <dbReference type="ARBA" id="ARBA00022692"/>
    </source>
</evidence>
<dbReference type="AlphaFoldDB" id="A0A2S2E7D1"/>
<evidence type="ECO:0000256" key="1">
    <source>
        <dbReference type="ARBA" id="ARBA00004651"/>
    </source>
</evidence>
<dbReference type="KEGG" id="salh:HMF8227_02994"/>
<feature type="transmembrane region" description="Helical" evidence="6">
    <location>
        <begin position="103"/>
        <end position="124"/>
    </location>
</feature>
<evidence type="ECO:0000256" key="4">
    <source>
        <dbReference type="ARBA" id="ARBA00022989"/>
    </source>
</evidence>
<keyword evidence="5 6" id="KW-0472">Membrane</keyword>